<dbReference type="AlphaFoldDB" id="A0A1E5H8S3"/>
<evidence type="ECO:0000256" key="5">
    <source>
        <dbReference type="ARBA" id="ARBA00022741"/>
    </source>
</evidence>
<dbReference type="GO" id="GO:0046872">
    <property type="term" value="F:metal ion binding"/>
    <property type="evidence" value="ECO:0007669"/>
    <property type="project" value="UniProtKB-KW"/>
</dbReference>
<comment type="similarity">
    <text evidence="2">Belongs to the ROK (NagC/XylR) family.</text>
</comment>
<dbReference type="Pfam" id="PF00480">
    <property type="entry name" value="ROK"/>
    <property type="match status" value="1"/>
</dbReference>
<comment type="caution">
    <text evidence="14">The sequence shown here is derived from an EMBL/GenBank/DDBJ whole genome shotgun (WGS) entry which is preliminary data.</text>
</comment>
<dbReference type="EMBL" id="MIKC01000040">
    <property type="protein sequence ID" value="OEG21368.1"/>
    <property type="molecule type" value="Genomic_DNA"/>
</dbReference>
<evidence type="ECO:0000256" key="8">
    <source>
        <dbReference type="ARBA" id="ARBA00022840"/>
    </source>
</evidence>
<dbReference type="EC" id="2.7.1.4" evidence="11"/>
<keyword evidence="15" id="KW-1185">Reference proteome</keyword>
<protein>
    <recommendedName>
        <fullName evidence="13">Fructokinase</fullName>
        <ecNumber evidence="11">2.7.1.4</ecNumber>
    </recommendedName>
</protein>
<dbReference type="PANTHER" id="PTHR42742:SF3">
    <property type="entry name" value="FRUCTOKINASE"/>
    <property type="match status" value="1"/>
</dbReference>
<dbReference type="OrthoDB" id="9783435at2"/>
<dbReference type="STRING" id="1131292.BCR24_07835"/>
<dbReference type="SUPFAM" id="SSF53067">
    <property type="entry name" value="Actin-like ATPase domain"/>
    <property type="match status" value="1"/>
</dbReference>
<keyword evidence="6 14" id="KW-0418">Kinase</keyword>
<comment type="cofactor">
    <cofactor evidence="1">
        <name>Mg(2+)</name>
        <dbReference type="ChEBI" id="CHEBI:18420"/>
    </cofactor>
</comment>
<keyword evidence="8" id="KW-0067">ATP-binding</keyword>
<dbReference type="RefSeq" id="WP_069641162.1">
    <property type="nucleotide sequence ID" value="NZ_JAFBEZ010000001.1"/>
</dbReference>
<dbReference type="GO" id="GO:0008865">
    <property type="term" value="F:fructokinase activity"/>
    <property type="evidence" value="ECO:0007669"/>
    <property type="project" value="UniProtKB-EC"/>
</dbReference>
<name>A0A1E5H8S3_9ENTE</name>
<dbReference type="PANTHER" id="PTHR42742">
    <property type="entry name" value="TRANSCRIPTIONAL REPRESSOR MPRA"/>
    <property type="match status" value="1"/>
</dbReference>
<dbReference type="InterPro" id="IPR043129">
    <property type="entry name" value="ATPase_NBD"/>
</dbReference>
<keyword evidence="3" id="KW-0808">Transferase</keyword>
<evidence type="ECO:0000256" key="12">
    <source>
        <dbReference type="ARBA" id="ARBA00048451"/>
    </source>
</evidence>
<keyword evidence="9" id="KW-0460">Magnesium</keyword>
<evidence type="ECO:0000256" key="3">
    <source>
        <dbReference type="ARBA" id="ARBA00022679"/>
    </source>
</evidence>
<reference evidence="15" key="1">
    <citation type="submission" date="2016-09" db="EMBL/GenBank/DDBJ databases">
        <authorList>
            <person name="Gulvik C.A."/>
        </authorList>
    </citation>
    <scope>NUCLEOTIDE SEQUENCE [LARGE SCALE GENOMIC DNA]</scope>
    <source>
        <strain evidence="15">LMG 26676</strain>
    </source>
</reference>
<dbReference type="PROSITE" id="PS01125">
    <property type="entry name" value="ROK"/>
    <property type="match status" value="1"/>
</dbReference>
<dbReference type="InterPro" id="IPR051804">
    <property type="entry name" value="Carb_Metab_Reg_Kinase/Isom"/>
</dbReference>
<organism evidence="14 15">
    <name type="scientific">Enterococcus ureilyticus</name>
    <dbReference type="NCBI Taxonomy" id="1131292"/>
    <lineage>
        <taxon>Bacteria</taxon>
        <taxon>Bacillati</taxon>
        <taxon>Bacillota</taxon>
        <taxon>Bacilli</taxon>
        <taxon>Lactobacillales</taxon>
        <taxon>Enterococcaceae</taxon>
        <taxon>Enterococcus</taxon>
    </lineage>
</organism>
<keyword evidence="7" id="KW-0862">Zinc</keyword>
<comment type="catalytic activity">
    <reaction evidence="12">
        <text>D-fructose + ATP = D-fructose 6-phosphate + ADP + H(+)</text>
        <dbReference type="Rhea" id="RHEA:16125"/>
        <dbReference type="ChEBI" id="CHEBI:15378"/>
        <dbReference type="ChEBI" id="CHEBI:30616"/>
        <dbReference type="ChEBI" id="CHEBI:37721"/>
        <dbReference type="ChEBI" id="CHEBI:61527"/>
        <dbReference type="ChEBI" id="CHEBI:456216"/>
        <dbReference type="EC" id="2.7.1.4"/>
    </reaction>
</comment>
<evidence type="ECO:0000256" key="7">
    <source>
        <dbReference type="ARBA" id="ARBA00022833"/>
    </source>
</evidence>
<dbReference type="Proteomes" id="UP000094469">
    <property type="component" value="Unassembled WGS sequence"/>
</dbReference>
<keyword evidence="4" id="KW-0479">Metal-binding</keyword>
<evidence type="ECO:0000313" key="14">
    <source>
        <dbReference type="EMBL" id="OEG21368.1"/>
    </source>
</evidence>
<evidence type="ECO:0000256" key="2">
    <source>
        <dbReference type="ARBA" id="ARBA00006479"/>
    </source>
</evidence>
<evidence type="ECO:0000256" key="13">
    <source>
        <dbReference type="ARBA" id="ARBA00074653"/>
    </source>
</evidence>
<dbReference type="FunFam" id="3.30.420.40:FF:000153">
    <property type="entry name" value="Putative fructokinase"/>
    <property type="match status" value="1"/>
</dbReference>
<evidence type="ECO:0000256" key="11">
    <source>
        <dbReference type="ARBA" id="ARBA00038887"/>
    </source>
</evidence>
<dbReference type="GO" id="GO:0005524">
    <property type="term" value="F:ATP binding"/>
    <property type="evidence" value="ECO:0007669"/>
    <property type="project" value="UniProtKB-KW"/>
</dbReference>
<dbReference type="InterPro" id="IPR049874">
    <property type="entry name" value="ROK_cs"/>
</dbReference>
<dbReference type="CDD" id="cd24067">
    <property type="entry name" value="ASKHA_NBD_ROK_BsFRK-like"/>
    <property type="match status" value="1"/>
</dbReference>
<dbReference type="Gene3D" id="3.30.420.40">
    <property type="match status" value="2"/>
</dbReference>
<sequence length="295" mass="31812">MTYYGSIEAGGTKFFCAVADEQLNIIERINLPTRSPKVTLDEVFAFFDTYPLIALGIGSFGPIDVNSKSSTYGYITSTPKPGWQNIDLLGSLKERYQVPVAWTTDVNAAAYGEMHLGAGKDTESCIYLTVGTGVGGGAVVNGTVLQGFSHPEMGHISVQRYPGDTVESACPYHDNCLEGLAAGPALEKRTGIKGQLLEATHDIWEIEAFYIAQALMNYTLTLSPEKIILGGGVMKQTQLFPKIRASLERQLGGYVALPVLEDYIVGCDLGDNSGTMGCLLLAKEKCEIKSDEFVS</sequence>
<keyword evidence="5" id="KW-0547">Nucleotide-binding</keyword>
<evidence type="ECO:0000256" key="4">
    <source>
        <dbReference type="ARBA" id="ARBA00022723"/>
    </source>
</evidence>
<gene>
    <name evidence="14" type="ORF">BCR24_07835</name>
</gene>
<accession>A0A1E5H8S3</accession>
<keyword evidence="10" id="KW-0119">Carbohydrate metabolism</keyword>
<evidence type="ECO:0000256" key="1">
    <source>
        <dbReference type="ARBA" id="ARBA00001946"/>
    </source>
</evidence>
<evidence type="ECO:0000313" key="15">
    <source>
        <dbReference type="Proteomes" id="UP000094469"/>
    </source>
</evidence>
<evidence type="ECO:0000256" key="10">
    <source>
        <dbReference type="ARBA" id="ARBA00023277"/>
    </source>
</evidence>
<proteinExistence type="inferred from homology"/>
<dbReference type="FunFam" id="3.30.420.40:FF:000136">
    <property type="entry name" value="Putative fructokinase"/>
    <property type="match status" value="1"/>
</dbReference>
<dbReference type="InterPro" id="IPR000600">
    <property type="entry name" value="ROK"/>
</dbReference>
<evidence type="ECO:0000256" key="9">
    <source>
        <dbReference type="ARBA" id="ARBA00022842"/>
    </source>
</evidence>
<evidence type="ECO:0000256" key="6">
    <source>
        <dbReference type="ARBA" id="ARBA00022777"/>
    </source>
</evidence>